<reference evidence="1 2" key="1">
    <citation type="submission" date="2017-04" db="EMBL/GenBank/DDBJ databases">
        <authorList>
            <person name="Afonso C.L."/>
            <person name="Miller P.J."/>
            <person name="Scott M.A."/>
            <person name="Spackman E."/>
            <person name="Goraichik I."/>
            <person name="Dimitrov K.M."/>
            <person name="Suarez D.L."/>
            <person name="Swayne D.E."/>
        </authorList>
    </citation>
    <scope>NUCLEOTIDE SEQUENCE [LARGE SCALE GENOMIC DNA]</scope>
    <source>
        <strain evidence="1 2">DSM 5090</strain>
    </source>
</reference>
<evidence type="ECO:0000313" key="1">
    <source>
        <dbReference type="EMBL" id="SMC80707.1"/>
    </source>
</evidence>
<evidence type="ECO:0000313" key="2">
    <source>
        <dbReference type="Proteomes" id="UP000192738"/>
    </source>
</evidence>
<organism evidence="1 2">
    <name type="scientific">Sporomusa malonica</name>
    <dbReference type="NCBI Taxonomy" id="112901"/>
    <lineage>
        <taxon>Bacteria</taxon>
        <taxon>Bacillati</taxon>
        <taxon>Bacillota</taxon>
        <taxon>Negativicutes</taxon>
        <taxon>Selenomonadales</taxon>
        <taxon>Sporomusaceae</taxon>
        <taxon>Sporomusa</taxon>
    </lineage>
</organism>
<protein>
    <recommendedName>
        <fullName evidence="3">AAA domain-containing protein</fullName>
    </recommendedName>
</protein>
<dbReference type="Proteomes" id="UP000192738">
    <property type="component" value="Unassembled WGS sequence"/>
</dbReference>
<accession>A0A1W2C622</accession>
<dbReference type="Gene3D" id="3.40.50.300">
    <property type="entry name" value="P-loop containing nucleotide triphosphate hydrolases"/>
    <property type="match status" value="1"/>
</dbReference>
<dbReference type="AlphaFoldDB" id="A0A1W2C622"/>
<evidence type="ECO:0008006" key="3">
    <source>
        <dbReference type="Google" id="ProtNLM"/>
    </source>
</evidence>
<dbReference type="InterPro" id="IPR027417">
    <property type="entry name" value="P-loop_NTPase"/>
</dbReference>
<gene>
    <name evidence="1" type="ORF">SAMN04488500_109180</name>
</gene>
<keyword evidence="2" id="KW-1185">Reference proteome</keyword>
<dbReference type="OrthoDB" id="1683016at2"/>
<name>A0A1W2C622_9FIRM</name>
<proteinExistence type="predicted"/>
<dbReference type="SUPFAM" id="SSF52540">
    <property type="entry name" value="P-loop containing nucleoside triphosphate hydrolases"/>
    <property type="match status" value="1"/>
</dbReference>
<sequence length="135" mass="15393">MKLIMGHIGSGKTMKALKLGLKLSEEGKKVLFFDGESSTKQYLKSLLQDKPLPVGFSIFEKIRETSDVYEKIKYGGYDAYIIDTPNLYFDLEKLNKMESVNSIYFVLGLETNIKPELNKDMTIISSYEELKALFS</sequence>
<dbReference type="EMBL" id="FWXI01000009">
    <property type="protein sequence ID" value="SMC80707.1"/>
    <property type="molecule type" value="Genomic_DNA"/>
</dbReference>
<dbReference type="RefSeq" id="WP_084576073.1">
    <property type="nucleotide sequence ID" value="NZ_CP155572.1"/>
</dbReference>